<evidence type="ECO:0000256" key="8">
    <source>
        <dbReference type="RuleBase" id="RU004203"/>
    </source>
</evidence>
<dbReference type="Gene3D" id="3.60.20.10">
    <property type="entry name" value="Glutamine Phosphoribosylpyrophosphate, subunit 1, domain 1"/>
    <property type="match status" value="1"/>
</dbReference>
<comment type="similarity">
    <text evidence="8">Belongs to the peptidase T1B family.</text>
</comment>
<dbReference type="FunFam" id="3.60.20.10:FF:000008">
    <property type="entry name" value="Proteasome subunit beta type-4"/>
    <property type="match status" value="1"/>
</dbReference>
<dbReference type="InterPro" id="IPR016050">
    <property type="entry name" value="Proteasome_bsu_CS"/>
</dbReference>
<dbReference type="EMBL" id="JASPKZ010008384">
    <property type="protein sequence ID" value="KAJ9579613.1"/>
    <property type="molecule type" value="Genomic_DNA"/>
</dbReference>
<evidence type="ECO:0000256" key="1">
    <source>
        <dbReference type="ARBA" id="ARBA00011656"/>
    </source>
</evidence>
<dbReference type="InterPro" id="IPR023333">
    <property type="entry name" value="Proteasome_suB-type"/>
</dbReference>
<dbReference type="CDD" id="cd03758">
    <property type="entry name" value="proteasome_beta_type_2"/>
    <property type="match status" value="1"/>
</dbReference>
<proteinExistence type="inferred from homology"/>
<evidence type="ECO:0000256" key="5">
    <source>
        <dbReference type="ARBA" id="ARBA00024953"/>
    </source>
</evidence>
<dbReference type="Pfam" id="PF00227">
    <property type="entry name" value="Proteasome"/>
    <property type="match status" value="1"/>
</dbReference>
<reference evidence="9" key="2">
    <citation type="submission" date="2023-05" db="EMBL/GenBank/DDBJ databases">
        <authorList>
            <person name="Fouks B."/>
        </authorList>
    </citation>
    <scope>NUCLEOTIDE SEQUENCE</scope>
    <source>
        <strain evidence="9">Stay&amp;Tobe</strain>
        <tissue evidence="9">Testes</tissue>
    </source>
</reference>
<dbReference type="GO" id="GO:0010498">
    <property type="term" value="P:proteasomal protein catabolic process"/>
    <property type="evidence" value="ECO:0007669"/>
    <property type="project" value="InterPro"/>
</dbReference>
<evidence type="ECO:0000256" key="3">
    <source>
        <dbReference type="ARBA" id="ARBA00022942"/>
    </source>
</evidence>
<comment type="caution">
    <text evidence="9">The sequence shown here is derived from an EMBL/GenBank/DDBJ whole genome shotgun (WGS) entry which is preliminary data.</text>
</comment>
<comment type="function">
    <text evidence="7">Non-catalytic component of the 20S core proteasome complex involved in the proteolytic degradation of most intracellular proteins. This complex plays numerous essential roles within the cell by associating with different regulatory particles. Associated with two 19S regulatory particles, forms the 26S proteasome and thus participates in the ATP-dependent degradation of ubiquitinated proteins. The 26S proteasome plays a key role in the maintenance of protein homeostasis by removing misfolded or damaged proteins that could impair cellular functions, and by removing proteins whose functions are no longer required. Associated with the PA200 or PA28, the 20S proteasome mediates ubiquitin-independent protein degradation. This type of proteolysis is required in several pathways including spermatogenesis (20S-PA200 complex) or generation of a subset of MHC class I-presented antigenic peptides (20S-PA28 complex).</text>
</comment>
<evidence type="ECO:0000256" key="7">
    <source>
        <dbReference type="ARBA" id="ARBA00049625"/>
    </source>
</evidence>
<keyword evidence="2 8" id="KW-0963">Cytoplasm</keyword>
<dbReference type="PROSITE" id="PS51476">
    <property type="entry name" value="PROTEASOME_BETA_2"/>
    <property type="match status" value="1"/>
</dbReference>
<dbReference type="PROSITE" id="PS00854">
    <property type="entry name" value="PROTEASOME_BETA_1"/>
    <property type="match status" value="1"/>
</dbReference>
<comment type="subunit">
    <text evidence="6">The 26S proteasome consists of a 20S proteasome core and two 19S regulatory subunits. The 20S proteasome core is composed of 28 subunits that are arranged in four stacked rings, resulting in a barrel-shaped structure. The two end rings are each formed by seven alpha subunits, and the two central rings are each formed by seven beta subunits. The catalytic chamber with the active sites is on the inside of the barrel.</text>
</comment>
<comment type="function">
    <text evidence="5">Non-catalytic component of the proteasome, a multicatalytic proteinase complex which is characterized by its ability to cleave peptides with Arg, Phe, Tyr, Leu, and Glu adjacent to the leaving group at neutral or slightly basic pH. The proteasome has an ATP-dependent proteolytic activity.</text>
</comment>
<organism evidence="9 10">
    <name type="scientific">Diploptera punctata</name>
    <name type="common">Pacific beetle cockroach</name>
    <dbReference type="NCBI Taxonomy" id="6984"/>
    <lineage>
        <taxon>Eukaryota</taxon>
        <taxon>Metazoa</taxon>
        <taxon>Ecdysozoa</taxon>
        <taxon>Arthropoda</taxon>
        <taxon>Hexapoda</taxon>
        <taxon>Insecta</taxon>
        <taxon>Pterygota</taxon>
        <taxon>Neoptera</taxon>
        <taxon>Polyneoptera</taxon>
        <taxon>Dictyoptera</taxon>
        <taxon>Blattodea</taxon>
        <taxon>Blaberoidea</taxon>
        <taxon>Blaberidae</taxon>
        <taxon>Diplopterinae</taxon>
        <taxon>Diploptera</taxon>
    </lineage>
</organism>
<dbReference type="PANTHER" id="PTHR32194">
    <property type="entry name" value="METALLOPROTEASE TLDD"/>
    <property type="match status" value="1"/>
</dbReference>
<dbReference type="InterPro" id="IPR035206">
    <property type="entry name" value="Proteasome_beta2"/>
</dbReference>
<comment type="subunit">
    <text evidence="8">Component of the proteasome complex.</text>
</comment>
<dbReference type="PANTHER" id="PTHR32194:SF2">
    <property type="entry name" value="PROTEASOME SUBUNIT BETA TYPE-1"/>
    <property type="match status" value="1"/>
</dbReference>
<gene>
    <name evidence="9" type="ORF">L9F63_004692</name>
</gene>
<comment type="function">
    <text evidence="8">Component of the proteasome, a multicatalytic proteinase complex which is characterized by its ability to cleave peptides with Arg, Phe, Tyr, Leu, and Glu adjacent to the leaving group at neutral or slightly basic pH. The proteasome has an ATP-dependent proteolytic activity.</text>
</comment>
<dbReference type="InterPro" id="IPR029055">
    <property type="entry name" value="Ntn_hydrolases_N"/>
</dbReference>
<dbReference type="GO" id="GO:0005737">
    <property type="term" value="C:cytoplasm"/>
    <property type="evidence" value="ECO:0007669"/>
    <property type="project" value="UniProtKB-SubCell"/>
</dbReference>
<accession>A0AAD8E745</accession>
<evidence type="ECO:0000256" key="6">
    <source>
        <dbReference type="ARBA" id="ARBA00026071"/>
    </source>
</evidence>
<comment type="subcellular location">
    <subcellularLocation>
        <location evidence="8">Cytoplasm</location>
    </subcellularLocation>
    <subcellularLocation>
        <location evidence="8">Nucleus</location>
    </subcellularLocation>
</comment>
<protein>
    <recommendedName>
        <fullName evidence="8">Proteasome subunit beta</fullName>
    </recommendedName>
</protein>
<name>A0AAD8E745_DIPPU</name>
<evidence type="ECO:0000256" key="2">
    <source>
        <dbReference type="ARBA" id="ARBA00022490"/>
    </source>
</evidence>
<dbReference type="InterPro" id="IPR001353">
    <property type="entry name" value="Proteasome_sua/b"/>
</dbReference>
<evidence type="ECO:0000313" key="9">
    <source>
        <dbReference type="EMBL" id="KAJ9579613.1"/>
    </source>
</evidence>
<dbReference type="GO" id="GO:0005634">
    <property type="term" value="C:nucleus"/>
    <property type="evidence" value="ECO:0007669"/>
    <property type="project" value="UniProtKB-SubCell"/>
</dbReference>
<dbReference type="SUPFAM" id="SSF56235">
    <property type="entry name" value="N-terminal nucleophile aminohydrolases (Ntn hydrolases)"/>
    <property type="match status" value="1"/>
</dbReference>
<sequence>MECLIGITFNDFVLIASDMTNAHSIVVMKNDEDKLHKISNKLVMGISGESGDTTQFAEYIAKNIQLYKMRNGYELSPNAAANFTRRNLADYLRSRTPYYVNLLLAGYNDDTGPELYFLDYLASMVKVPYATHGYGGYFSLSILDRYRRADMNEQEAYGLMKKCVLEIQKRLIVNLPNFKVQLIDKNGIRDLPLITARNLAQEEPDVTTPPPTVVHV</sequence>
<dbReference type="AlphaFoldDB" id="A0AAD8E745"/>
<evidence type="ECO:0000256" key="4">
    <source>
        <dbReference type="ARBA" id="ARBA00023242"/>
    </source>
</evidence>
<comment type="subunit">
    <text evidence="1">The 26S proteasome consists of a 20S proteasome core and two 19S regulatory subunits. The 20S proteasome core is a barrel-shaped complex made of 28 subunits that are arranged in four stacked rings. The two outer rings are each formed by seven alpha subunits, and the two inner rings are formed by seven beta subunits. The proteolytic activity is exerted by three beta-subunits PSMB5, PSMB6 and PSMB7.</text>
</comment>
<reference evidence="9" key="1">
    <citation type="journal article" date="2023" name="IScience">
        <title>Live-bearing cockroach genome reveals convergent evolutionary mechanisms linked to viviparity in insects and beyond.</title>
        <authorList>
            <person name="Fouks B."/>
            <person name="Harrison M.C."/>
            <person name="Mikhailova A.A."/>
            <person name="Marchal E."/>
            <person name="English S."/>
            <person name="Carruthers M."/>
            <person name="Jennings E.C."/>
            <person name="Chiamaka E.L."/>
            <person name="Frigard R.A."/>
            <person name="Pippel M."/>
            <person name="Attardo G.M."/>
            <person name="Benoit J.B."/>
            <person name="Bornberg-Bauer E."/>
            <person name="Tobe S.S."/>
        </authorList>
    </citation>
    <scope>NUCLEOTIDE SEQUENCE</scope>
    <source>
        <strain evidence="9">Stay&amp;Tobe</strain>
    </source>
</reference>
<keyword evidence="4 8" id="KW-0539">Nucleus</keyword>
<evidence type="ECO:0000313" key="10">
    <source>
        <dbReference type="Proteomes" id="UP001233999"/>
    </source>
</evidence>
<dbReference type="Proteomes" id="UP001233999">
    <property type="component" value="Unassembled WGS sequence"/>
</dbReference>
<keyword evidence="10" id="KW-1185">Reference proteome</keyword>
<dbReference type="GO" id="GO:0005839">
    <property type="term" value="C:proteasome core complex"/>
    <property type="evidence" value="ECO:0007669"/>
    <property type="project" value="InterPro"/>
</dbReference>
<keyword evidence="3 8" id="KW-0647">Proteasome</keyword>